<evidence type="ECO:0000313" key="2">
    <source>
        <dbReference type="Proteomes" id="UP001419910"/>
    </source>
</evidence>
<keyword evidence="2" id="KW-1185">Reference proteome</keyword>
<comment type="caution">
    <text evidence="1">The sequence shown here is derived from an EMBL/GenBank/DDBJ whole genome shotgun (WGS) entry which is preliminary data.</text>
</comment>
<protein>
    <recommendedName>
        <fullName evidence="3">TssC1 N-terminal domain-containing protein</fullName>
    </recommendedName>
</protein>
<gene>
    <name evidence="1" type="ORF">ABC974_10980</name>
</gene>
<dbReference type="EMBL" id="JBDIME010000007">
    <property type="protein sequence ID" value="MEN2790151.1"/>
    <property type="molecule type" value="Genomic_DNA"/>
</dbReference>
<accession>A0ABU9Y2Y4</accession>
<name>A0ABU9Y2Y4_9SPHN</name>
<evidence type="ECO:0000313" key="1">
    <source>
        <dbReference type="EMBL" id="MEN2790151.1"/>
    </source>
</evidence>
<proteinExistence type="predicted"/>
<dbReference type="RefSeq" id="WP_343888652.1">
    <property type="nucleotide sequence ID" value="NZ_BAAAEH010000010.1"/>
</dbReference>
<evidence type="ECO:0008006" key="3">
    <source>
        <dbReference type="Google" id="ProtNLM"/>
    </source>
</evidence>
<sequence length="569" mass="58965">MSEQDDDGAPVATSLAGFAPVPVSTRLMSGSVVVRSYKERWVGDDSDVLLPDRVHAFVDIDMTAWAASCLTATDALFSPHMAGAIAALDPDCAAALAGLREQFATLIAGTLTAVLLAPGEAPAVESARALFRRSLLERLGAAYASRAGDAGPVLVCPPSPVVRDGRAVTASAPGSVAEALLWDCVVTVATSQAAQDELLLSVIAKDLPAAPADLATATCVVAPPPSATLLDALARMAFEHPQVWPHLAKILKGGDPIVARAALQRLTALIGEVARTWPEWFEGAPPAAEGAGPAPAVEQAGWSYLVDFSQLPVLRLTRLPVAGGALPPWPAIAGFVTPSEKGQATDRYQAEASAPFAAEAPLTFIWAGLPLLWAPAVQVAASARRNANLVPPGAPDGTLVDPAFVYRTPPVLGAAIRPFADLPSSLFKVGAGAATLSEAMDDLLASLLAGPTLAGLALRDVRIDLDISYNVALGAEETPLDSGVPIFRTRETLASSPAGSDGTVAVAAFRRDMVEALVAWRAAARPEDSRAALCFAIGLSTAGPESPFPLVRLGRVEIKVPMAQGDWWQ</sequence>
<reference evidence="1 2" key="1">
    <citation type="submission" date="2024-05" db="EMBL/GenBank/DDBJ databases">
        <authorList>
            <person name="Liu Q."/>
            <person name="Xin Y.-H."/>
        </authorList>
    </citation>
    <scope>NUCLEOTIDE SEQUENCE [LARGE SCALE GENOMIC DNA]</scope>
    <source>
        <strain evidence="1 2">CGMCC 1.10181</strain>
    </source>
</reference>
<dbReference type="Proteomes" id="UP001419910">
    <property type="component" value="Unassembled WGS sequence"/>
</dbReference>
<organism evidence="1 2">
    <name type="scientific">Sphingomonas oligophenolica</name>
    <dbReference type="NCBI Taxonomy" id="301154"/>
    <lineage>
        <taxon>Bacteria</taxon>
        <taxon>Pseudomonadati</taxon>
        <taxon>Pseudomonadota</taxon>
        <taxon>Alphaproteobacteria</taxon>
        <taxon>Sphingomonadales</taxon>
        <taxon>Sphingomonadaceae</taxon>
        <taxon>Sphingomonas</taxon>
    </lineage>
</organism>